<accession>A0ABQ3ILH5</accession>
<dbReference type="Pfam" id="PF08891">
    <property type="entry name" value="YfcL"/>
    <property type="match status" value="1"/>
</dbReference>
<keyword evidence="2" id="KW-1185">Reference proteome</keyword>
<gene>
    <name evidence="1" type="ORF">GCM10011501_13660</name>
</gene>
<name>A0ABQ3ILH5_9GAMM</name>
<reference evidence="2" key="1">
    <citation type="journal article" date="2019" name="Int. J. Syst. Evol. Microbiol.">
        <title>The Global Catalogue of Microorganisms (GCM) 10K type strain sequencing project: providing services to taxonomists for standard genome sequencing and annotation.</title>
        <authorList>
            <consortium name="The Broad Institute Genomics Platform"/>
            <consortium name="The Broad Institute Genome Sequencing Center for Infectious Disease"/>
            <person name="Wu L."/>
            <person name="Ma J."/>
        </authorList>
    </citation>
    <scope>NUCLEOTIDE SEQUENCE [LARGE SCALE GENOMIC DNA]</scope>
    <source>
        <strain evidence="2">CGMCC 1.15922</strain>
    </source>
</reference>
<dbReference type="EMBL" id="BNAH01000004">
    <property type="protein sequence ID" value="GHE85804.1"/>
    <property type="molecule type" value="Genomic_DNA"/>
</dbReference>
<evidence type="ECO:0000313" key="2">
    <source>
        <dbReference type="Proteomes" id="UP000626370"/>
    </source>
</evidence>
<sequence length="94" mass="10504">MENNLKFNNLTQLYQYLDDLVANDASSDELFASSYLRGFISLSASQFGDESQALTTALANDITEKVQAARTELSPDDRIIVKQYWAELSQAFTA</sequence>
<dbReference type="InterPro" id="IPR014987">
    <property type="entry name" value="UPF_YfcL"/>
</dbReference>
<dbReference type="Proteomes" id="UP000626370">
    <property type="component" value="Unassembled WGS sequence"/>
</dbReference>
<protein>
    <recommendedName>
        <fullName evidence="3">YfcL family protein</fullName>
    </recommendedName>
</protein>
<organism evidence="1 2">
    <name type="scientific">Thalassotalea profundi</name>
    <dbReference type="NCBI Taxonomy" id="2036687"/>
    <lineage>
        <taxon>Bacteria</taxon>
        <taxon>Pseudomonadati</taxon>
        <taxon>Pseudomonadota</taxon>
        <taxon>Gammaproteobacteria</taxon>
        <taxon>Alteromonadales</taxon>
        <taxon>Colwelliaceae</taxon>
        <taxon>Thalassotalea</taxon>
    </lineage>
</organism>
<proteinExistence type="predicted"/>
<evidence type="ECO:0008006" key="3">
    <source>
        <dbReference type="Google" id="ProtNLM"/>
    </source>
</evidence>
<comment type="caution">
    <text evidence="1">The sequence shown here is derived from an EMBL/GenBank/DDBJ whole genome shotgun (WGS) entry which is preliminary data.</text>
</comment>
<evidence type="ECO:0000313" key="1">
    <source>
        <dbReference type="EMBL" id="GHE85804.1"/>
    </source>
</evidence>